<dbReference type="Gene3D" id="6.10.250.490">
    <property type="match status" value="1"/>
</dbReference>
<sequence length="1577" mass="178726">MAFSSRPDSVPEITTPQDYQTFLESFAQAIWETDSLGQIISDSPGWRAYVGQSLNEWLSLGWTGAVHPGERSYTEHQWQKSIARQQPFDAELCLTRPGGGWQRAVVKASPLFNADGSVKKWLGAVIGIHEKKQEDQCIRHAGQPQPGQQESGFMTGPELNQRLVQATLDSSLDVIQVFSAVRDEAGRIVDFVWLINNRKAVEQNGDVIGKSLLKQNPGVVPTGIFDHMVRVTQTGLPYEGEQYYEHEQFSGWFYQALVKSDDGVAMTTRNITKEKQAQLALQQSEFNLGEKIAELEKNNALLRSTEEVAHTGSYEADLLQDKFHFSEGMYRLFGEAPGAIIPSLAWIDSRSYPDDIEQVRNILNQAIASKQPYFYHRRIYHKDGDLRTLEAHGRVICDQTGTAVKLIGLVQDITERQQAQQQLTEAKDLLQTILDSSPNAITAYKPVYKNTKLDDFRIVFVNAFTEKTAGINPMGQLLTQTFPTARLNGLFDQLKIVLEHGQSLDFELWYEGEGMHHWFRVIAVPMKGMVLVTIEDVTSRKQSEQQLKASKDLVQTVFDVSLNPIAFHKAVRNAAGNIVDFEFQLENRKARKYAMEDRRGQRFSEAYPGIENSLVFKLYCDVVETGNELNTEVQLNLKGTDRWFHLMAVKLDDGLVATALDVTERKKAEEEILRLKEEVARKATDKFQLIFNSIAEGFCILELLYDEEGKAIDFRFAEVNPAFEHQTGLKNVSGKTFRTVTAAEPQWMETYDRVVKTGECTHFEDYHKGTGRWYQVNASRIGNSPALAVVFQNITERKQRESSLAFLTSLMSDFAPLSSVDEIMDMAARRITEHLNLSHCTFVRIDPEAWQFTILYDSRPAGLPGMTGTYNLADFHTEEEYRLLASGRSMIVNDVDDGTRSASQVAAFEAINVRSLINTPYLHNGRWVFDLGVTRSTPGIWHPYEVDLLKEVSSRVWLRLERAQAEEALRKSEAKFRRLSDSGLVAVAFFDIYGAIVEANDAFLTMLGVDREELNSQKVRWNVYTPEEWLPRTWQAIDEFRKTGTIKPYEKQFYHSSGALRWGIFAGATLEDDRMGVSLVIDITDRKRAEEALRKSEEHTRLAMEAVDMATWEWSLLNDQVFWNEQHFRLLGMPVQTEPLYTDAFLSRLHPEDQQWVKAELVRAIEEQGLFDAEFRIVRDDGVIRWMSGYGRITAQQVGKPTQMSGVMFDINDRKEVEVALKRSQERLQKAISIETVGMIFFDLHGIIHDANTAFEQISGISCDDLVSGKVQWDELTPPEFLEVSLNAMNELITTGKSAPYEKEYIRPDGSRWWGQFAGKRLSENEIVEFVIDITASKKAQQALQEADRRKDEFLAMLAHELRNPMSTIRTGLNILALSTPNEITGSTLVMMNRQTDHLVRMVDDLLDVSRITRGKIELRKERVDLVEIVRQAVEHMQPVFLQHGKTLHVDLPAAVIGMDGDPTRLNQVVTNLLTNGVRYTGEKGEVWISLQNNDREAILQVRDNGIGLASDQLSAIFGMFVQVDNSLARSRGGLGMGLTLVQRLVQMHDGEVQAQSEGTGKGSTFIVRLPTWSRSV</sequence>
<comment type="caution">
    <text evidence="9">The sequence shown here is derived from an EMBL/GenBank/DDBJ whole genome shotgun (WGS) entry which is preliminary data.</text>
</comment>
<dbReference type="RefSeq" id="WP_139014466.1">
    <property type="nucleotide sequence ID" value="NZ_VBSN01000071.1"/>
</dbReference>
<dbReference type="PROSITE" id="PS50109">
    <property type="entry name" value="HIS_KIN"/>
    <property type="match status" value="1"/>
</dbReference>
<gene>
    <name evidence="9" type="ORF">FEM33_23755</name>
</gene>
<dbReference type="EMBL" id="VBSN01000071">
    <property type="protein sequence ID" value="KAA6432736.1"/>
    <property type="molecule type" value="Genomic_DNA"/>
</dbReference>
<dbReference type="InterPro" id="IPR052162">
    <property type="entry name" value="Sensor_kinase/Photoreceptor"/>
</dbReference>
<dbReference type="PRINTS" id="PR00344">
    <property type="entry name" value="BCTRLSENSOR"/>
</dbReference>
<evidence type="ECO:0000256" key="1">
    <source>
        <dbReference type="ARBA" id="ARBA00000085"/>
    </source>
</evidence>
<proteinExistence type="predicted"/>
<feature type="domain" description="PAS" evidence="7">
    <location>
        <begin position="1224"/>
        <end position="1296"/>
    </location>
</feature>
<dbReference type="Gene3D" id="3.30.450.40">
    <property type="match status" value="1"/>
</dbReference>
<dbReference type="GO" id="GO:0000155">
    <property type="term" value="F:phosphorelay sensor kinase activity"/>
    <property type="evidence" value="ECO:0007669"/>
    <property type="project" value="InterPro"/>
</dbReference>
<dbReference type="InterPro" id="IPR029016">
    <property type="entry name" value="GAF-like_dom_sf"/>
</dbReference>
<dbReference type="Pfam" id="PF13188">
    <property type="entry name" value="PAS_8"/>
    <property type="match status" value="1"/>
</dbReference>
<dbReference type="InterPro" id="IPR005467">
    <property type="entry name" value="His_kinase_dom"/>
</dbReference>
<dbReference type="NCBIfam" id="TIGR00229">
    <property type="entry name" value="sensory_box"/>
    <property type="match status" value="6"/>
</dbReference>
<protein>
    <recommendedName>
        <fullName evidence="2">histidine kinase</fullName>
        <ecNumber evidence="2">2.7.13.3</ecNumber>
    </recommendedName>
</protein>
<feature type="domain" description="PAS" evidence="7">
    <location>
        <begin position="1096"/>
        <end position="1168"/>
    </location>
</feature>
<dbReference type="SMART" id="SM00086">
    <property type="entry name" value="PAC"/>
    <property type="match status" value="5"/>
</dbReference>
<dbReference type="PANTHER" id="PTHR43304">
    <property type="entry name" value="PHYTOCHROME-LIKE PROTEIN CPH1"/>
    <property type="match status" value="1"/>
</dbReference>
<dbReference type="InterPro" id="IPR003594">
    <property type="entry name" value="HATPase_dom"/>
</dbReference>
<dbReference type="SMART" id="SM00065">
    <property type="entry name" value="GAF"/>
    <property type="match status" value="1"/>
</dbReference>
<dbReference type="InterPro" id="IPR036890">
    <property type="entry name" value="HATPase_C_sf"/>
</dbReference>
<organism evidence="9 10">
    <name type="scientific">Dyadobacter flavalbus</name>
    <dbReference type="NCBI Taxonomy" id="2579942"/>
    <lineage>
        <taxon>Bacteria</taxon>
        <taxon>Pseudomonadati</taxon>
        <taxon>Bacteroidota</taxon>
        <taxon>Cytophagia</taxon>
        <taxon>Cytophagales</taxon>
        <taxon>Spirosomataceae</taxon>
        <taxon>Dyadobacter</taxon>
    </lineage>
</organism>
<dbReference type="InterPro" id="IPR000014">
    <property type="entry name" value="PAS"/>
</dbReference>
<reference evidence="9 10" key="1">
    <citation type="submission" date="2019-05" db="EMBL/GenBank/DDBJ databases">
        <authorList>
            <person name="Qu J.-H."/>
        </authorList>
    </citation>
    <scope>NUCLEOTIDE SEQUENCE [LARGE SCALE GENOMIC DNA]</scope>
    <source>
        <strain evidence="9 10">NS28</strain>
    </source>
</reference>
<keyword evidence="4" id="KW-0808">Transferase</keyword>
<name>A0A5M8QDA8_9BACT</name>
<keyword evidence="3" id="KW-0597">Phosphoprotein</keyword>
<dbReference type="InterPro" id="IPR000700">
    <property type="entry name" value="PAS-assoc_C"/>
</dbReference>
<dbReference type="InterPro" id="IPR004358">
    <property type="entry name" value="Sig_transdc_His_kin-like_C"/>
</dbReference>
<dbReference type="SMART" id="SM00091">
    <property type="entry name" value="PAS"/>
    <property type="match status" value="5"/>
</dbReference>
<dbReference type="CDD" id="cd00075">
    <property type="entry name" value="HATPase"/>
    <property type="match status" value="1"/>
</dbReference>
<dbReference type="EC" id="2.7.13.3" evidence="2"/>
<dbReference type="Pfam" id="PF01590">
    <property type="entry name" value="GAF"/>
    <property type="match status" value="1"/>
</dbReference>
<dbReference type="Gene3D" id="1.10.287.130">
    <property type="match status" value="1"/>
</dbReference>
<dbReference type="Proteomes" id="UP000323994">
    <property type="component" value="Unassembled WGS sequence"/>
</dbReference>
<evidence type="ECO:0000313" key="9">
    <source>
        <dbReference type="EMBL" id="KAA6432736.1"/>
    </source>
</evidence>
<dbReference type="InterPro" id="IPR001610">
    <property type="entry name" value="PAC"/>
</dbReference>
<keyword evidence="5" id="KW-0418">Kinase</keyword>
<dbReference type="InterPro" id="IPR003661">
    <property type="entry name" value="HisK_dim/P_dom"/>
</dbReference>
<dbReference type="SUPFAM" id="SSF55785">
    <property type="entry name" value="PYP-like sensor domain (PAS domain)"/>
    <property type="match status" value="8"/>
</dbReference>
<evidence type="ECO:0000256" key="4">
    <source>
        <dbReference type="ARBA" id="ARBA00022679"/>
    </source>
</evidence>
<dbReference type="Gene3D" id="2.10.70.100">
    <property type="match status" value="2"/>
</dbReference>
<dbReference type="CDD" id="cd00130">
    <property type="entry name" value="PAS"/>
    <property type="match status" value="5"/>
</dbReference>
<dbReference type="SMART" id="SM00388">
    <property type="entry name" value="HisKA"/>
    <property type="match status" value="1"/>
</dbReference>
<dbReference type="InterPro" id="IPR036097">
    <property type="entry name" value="HisK_dim/P_sf"/>
</dbReference>
<dbReference type="InterPro" id="IPR003018">
    <property type="entry name" value="GAF"/>
</dbReference>
<feature type="domain" description="PAS" evidence="7">
    <location>
        <begin position="972"/>
        <end position="1028"/>
    </location>
</feature>
<dbReference type="SMART" id="SM00387">
    <property type="entry name" value="HATPase_c"/>
    <property type="match status" value="1"/>
</dbReference>
<dbReference type="Gene3D" id="3.30.450.20">
    <property type="entry name" value="PAS domain"/>
    <property type="match status" value="9"/>
</dbReference>
<dbReference type="InterPro" id="IPR013655">
    <property type="entry name" value="PAS_fold_3"/>
</dbReference>
<feature type="domain" description="PAC" evidence="8">
    <location>
        <begin position="373"/>
        <end position="425"/>
    </location>
</feature>
<evidence type="ECO:0000313" key="10">
    <source>
        <dbReference type="Proteomes" id="UP000323994"/>
    </source>
</evidence>
<keyword evidence="10" id="KW-1185">Reference proteome</keyword>
<evidence type="ECO:0000259" key="7">
    <source>
        <dbReference type="PROSITE" id="PS50112"/>
    </source>
</evidence>
<dbReference type="CDD" id="cd00082">
    <property type="entry name" value="HisKA"/>
    <property type="match status" value="1"/>
</dbReference>
<evidence type="ECO:0000256" key="2">
    <source>
        <dbReference type="ARBA" id="ARBA00012438"/>
    </source>
</evidence>
<evidence type="ECO:0000256" key="5">
    <source>
        <dbReference type="ARBA" id="ARBA00022777"/>
    </source>
</evidence>
<dbReference type="SUPFAM" id="SSF55874">
    <property type="entry name" value="ATPase domain of HSP90 chaperone/DNA topoisomerase II/histidine kinase"/>
    <property type="match status" value="1"/>
</dbReference>
<evidence type="ECO:0000256" key="3">
    <source>
        <dbReference type="ARBA" id="ARBA00022553"/>
    </source>
</evidence>
<dbReference type="Gene3D" id="3.30.565.10">
    <property type="entry name" value="Histidine kinase-like ATPase, C-terminal domain"/>
    <property type="match status" value="1"/>
</dbReference>
<accession>A0A5M8QDA8</accession>
<dbReference type="InterPro" id="IPR035965">
    <property type="entry name" value="PAS-like_dom_sf"/>
</dbReference>
<feature type="domain" description="PAC" evidence="8">
    <location>
        <begin position="1171"/>
        <end position="1223"/>
    </location>
</feature>
<dbReference type="OrthoDB" id="5401121at2"/>
<feature type="domain" description="Histidine kinase" evidence="6">
    <location>
        <begin position="1357"/>
        <end position="1574"/>
    </location>
</feature>
<dbReference type="SUPFAM" id="SSF55781">
    <property type="entry name" value="GAF domain-like"/>
    <property type="match status" value="1"/>
</dbReference>
<dbReference type="Pfam" id="PF08447">
    <property type="entry name" value="PAS_3"/>
    <property type="match status" value="3"/>
</dbReference>
<evidence type="ECO:0000259" key="8">
    <source>
        <dbReference type="PROSITE" id="PS50113"/>
    </source>
</evidence>
<dbReference type="Pfam" id="PF13426">
    <property type="entry name" value="PAS_9"/>
    <property type="match status" value="2"/>
</dbReference>
<dbReference type="PROSITE" id="PS50112">
    <property type="entry name" value="PAS"/>
    <property type="match status" value="3"/>
</dbReference>
<evidence type="ECO:0000259" key="6">
    <source>
        <dbReference type="PROSITE" id="PS50109"/>
    </source>
</evidence>
<dbReference type="PANTHER" id="PTHR43304:SF1">
    <property type="entry name" value="PAC DOMAIN-CONTAINING PROTEIN"/>
    <property type="match status" value="1"/>
</dbReference>
<dbReference type="Pfam" id="PF00512">
    <property type="entry name" value="HisKA"/>
    <property type="match status" value="1"/>
</dbReference>
<comment type="catalytic activity">
    <reaction evidence="1">
        <text>ATP + protein L-histidine = ADP + protein N-phospho-L-histidine.</text>
        <dbReference type="EC" id="2.7.13.3"/>
    </reaction>
</comment>
<dbReference type="Pfam" id="PF02518">
    <property type="entry name" value="HATPase_c"/>
    <property type="match status" value="1"/>
</dbReference>
<dbReference type="PROSITE" id="PS50113">
    <property type="entry name" value="PAC"/>
    <property type="match status" value="2"/>
</dbReference>
<dbReference type="SUPFAM" id="SSF47384">
    <property type="entry name" value="Homodimeric domain of signal transducing histidine kinase"/>
    <property type="match status" value="1"/>
</dbReference>
<dbReference type="FunFam" id="3.30.565.10:FF:000006">
    <property type="entry name" value="Sensor histidine kinase WalK"/>
    <property type="match status" value="1"/>
</dbReference>